<name>A0A383D4R1_9ZZZZ</name>
<reference evidence="1" key="1">
    <citation type="submission" date="2018-05" db="EMBL/GenBank/DDBJ databases">
        <authorList>
            <person name="Lanie J.A."/>
            <person name="Ng W.-L."/>
            <person name="Kazmierczak K.M."/>
            <person name="Andrzejewski T.M."/>
            <person name="Davidsen T.M."/>
            <person name="Wayne K.J."/>
            <person name="Tettelin H."/>
            <person name="Glass J.I."/>
            <person name="Rusch D."/>
            <person name="Podicherti R."/>
            <person name="Tsui H.-C.T."/>
            <person name="Winkler M.E."/>
        </authorList>
    </citation>
    <scope>NUCLEOTIDE SEQUENCE</scope>
</reference>
<proteinExistence type="predicted"/>
<gene>
    <name evidence="1" type="ORF">METZ01_LOCUS492148</name>
</gene>
<evidence type="ECO:0000313" key="1">
    <source>
        <dbReference type="EMBL" id="SVE39294.1"/>
    </source>
</evidence>
<sequence>MKGRWQLIEEPQSAQWLEKRRVAAALRQLSETCLRSDVEAETLGVAADELERIEGDLSSKLGPTFFDALASGRWEADQGHFADRNPFLGLCNPSSPPLYLRNEGELTLGKVVFDYRFEGAPGYVHGGVLSAVF</sequence>
<organism evidence="1">
    <name type="scientific">marine metagenome</name>
    <dbReference type="NCBI Taxonomy" id="408172"/>
    <lineage>
        <taxon>unclassified sequences</taxon>
        <taxon>metagenomes</taxon>
        <taxon>ecological metagenomes</taxon>
    </lineage>
</organism>
<dbReference type="EMBL" id="UINC01214181">
    <property type="protein sequence ID" value="SVE39294.1"/>
    <property type="molecule type" value="Genomic_DNA"/>
</dbReference>
<accession>A0A383D4R1</accession>
<dbReference type="SUPFAM" id="SSF54637">
    <property type="entry name" value="Thioesterase/thiol ester dehydrase-isomerase"/>
    <property type="match status" value="1"/>
</dbReference>
<protein>
    <recommendedName>
        <fullName evidence="2">Thioesterase domain-containing protein</fullName>
    </recommendedName>
</protein>
<dbReference type="AlphaFoldDB" id="A0A383D4R1"/>
<evidence type="ECO:0008006" key="2">
    <source>
        <dbReference type="Google" id="ProtNLM"/>
    </source>
</evidence>
<dbReference type="InterPro" id="IPR029069">
    <property type="entry name" value="HotDog_dom_sf"/>
</dbReference>
<feature type="non-terminal residue" evidence="1">
    <location>
        <position position="133"/>
    </location>
</feature>